<gene>
    <name evidence="2" type="ordered locus">Os07g0406600</name>
    <name evidence="2" type="ORF">OSNPB_070406600</name>
</gene>
<feature type="transmembrane region" description="Helical" evidence="1">
    <location>
        <begin position="67"/>
        <end position="93"/>
    </location>
</feature>
<evidence type="ECO:0000313" key="3">
    <source>
        <dbReference type="Proteomes" id="UP000059680"/>
    </source>
</evidence>
<dbReference type="Proteomes" id="UP000059680">
    <property type="component" value="Chromosome 7"/>
</dbReference>
<dbReference type="InParanoid" id="A0A0P0X4T9"/>
<keyword evidence="3" id="KW-1185">Reference proteome</keyword>
<reference evidence="3" key="1">
    <citation type="journal article" date="2005" name="Nature">
        <title>The map-based sequence of the rice genome.</title>
        <authorList>
            <consortium name="International rice genome sequencing project (IRGSP)"/>
            <person name="Matsumoto T."/>
            <person name="Wu J."/>
            <person name="Kanamori H."/>
            <person name="Katayose Y."/>
            <person name="Fujisawa M."/>
            <person name="Namiki N."/>
            <person name="Mizuno H."/>
            <person name="Yamamoto K."/>
            <person name="Antonio B.A."/>
            <person name="Baba T."/>
            <person name="Sakata K."/>
            <person name="Nagamura Y."/>
            <person name="Aoki H."/>
            <person name="Arikawa K."/>
            <person name="Arita K."/>
            <person name="Bito T."/>
            <person name="Chiden Y."/>
            <person name="Fujitsuka N."/>
            <person name="Fukunaka R."/>
            <person name="Hamada M."/>
            <person name="Harada C."/>
            <person name="Hayashi A."/>
            <person name="Hijishita S."/>
            <person name="Honda M."/>
            <person name="Hosokawa S."/>
            <person name="Ichikawa Y."/>
            <person name="Idonuma A."/>
            <person name="Iijima M."/>
            <person name="Ikeda M."/>
            <person name="Ikeno M."/>
            <person name="Ito K."/>
            <person name="Ito S."/>
            <person name="Ito T."/>
            <person name="Ito Y."/>
            <person name="Ito Y."/>
            <person name="Iwabuchi A."/>
            <person name="Kamiya K."/>
            <person name="Karasawa W."/>
            <person name="Kurita K."/>
            <person name="Katagiri S."/>
            <person name="Kikuta A."/>
            <person name="Kobayashi H."/>
            <person name="Kobayashi N."/>
            <person name="Machita K."/>
            <person name="Maehara T."/>
            <person name="Masukawa M."/>
            <person name="Mizubayashi T."/>
            <person name="Mukai Y."/>
            <person name="Nagasaki H."/>
            <person name="Nagata Y."/>
            <person name="Naito S."/>
            <person name="Nakashima M."/>
            <person name="Nakama Y."/>
            <person name="Nakamichi Y."/>
            <person name="Nakamura M."/>
            <person name="Meguro A."/>
            <person name="Negishi M."/>
            <person name="Ohta I."/>
            <person name="Ohta T."/>
            <person name="Okamoto M."/>
            <person name="Ono N."/>
            <person name="Saji S."/>
            <person name="Sakaguchi M."/>
            <person name="Sakai K."/>
            <person name="Shibata M."/>
            <person name="Shimokawa T."/>
            <person name="Song J."/>
            <person name="Takazaki Y."/>
            <person name="Terasawa K."/>
            <person name="Tsugane M."/>
            <person name="Tsuji K."/>
            <person name="Ueda S."/>
            <person name="Waki K."/>
            <person name="Yamagata H."/>
            <person name="Yamamoto M."/>
            <person name="Yamamoto S."/>
            <person name="Yamane H."/>
            <person name="Yoshiki S."/>
            <person name="Yoshihara R."/>
            <person name="Yukawa K."/>
            <person name="Zhong H."/>
            <person name="Yano M."/>
            <person name="Yuan Q."/>
            <person name="Ouyang S."/>
            <person name="Liu J."/>
            <person name="Jones K.M."/>
            <person name="Gansberger K."/>
            <person name="Moffat K."/>
            <person name="Hill J."/>
            <person name="Bera J."/>
            <person name="Fadrosh D."/>
            <person name="Jin S."/>
            <person name="Johri S."/>
            <person name="Kim M."/>
            <person name="Overton L."/>
            <person name="Reardon M."/>
            <person name="Tsitrin T."/>
            <person name="Vuong H."/>
            <person name="Weaver B."/>
            <person name="Ciecko A."/>
            <person name="Tallon L."/>
            <person name="Jackson J."/>
            <person name="Pai G."/>
            <person name="Aken S.V."/>
            <person name="Utterback T."/>
            <person name="Reidmuller S."/>
            <person name="Feldblyum T."/>
            <person name="Hsiao J."/>
            <person name="Zismann V."/>
            <person name="Iobst S."/>
            <person name="de Vazeille A.R."/>
            <person name="Buell C.R."/>
            <person name="Ying K."/>
            <person name="Li Y."/>
            <person name="Lu T."/>
            <person name="Huang Y."/>
            <person name="Zhao Q."/>
            <person name="Feng Q."/>
            <person name="Zhang L."/>
            <person name="Zhu J."/>
            <person name="Weng Q."/>
            <person name="Mu J."/>
            <person name="Lu Y."/>
            <person name="Fan D."/>
            <person name="Liu Y."/>
            <person name="Guan J."/>
            <person name="Zhang Y."/>
            <person name="Yu S."/>
            <person name="Liu X."/>
            <person name="Zhang Y."/>
            <person name="Hong G."/>
            <person name="Han B."/>
            <person name="Choisne N."/>
            <person name="Demange N."/>
            <person name="Orjeda G."/>
            <person name="Samain S."/>
            <person name="Cattolico L."/>
            <person name="Pelletier E."/>
            <person name="Couloux A."/>
            <person name="Segurens B."/>
            <person name="Wincker P."/>
            <person name="D'Hont A."/>
            <person name="Scarpelli C."/>
            <person name="Weissenbach J."/>
            <person name="Salanoubat M."/>
            <person name="Quetier F."/>
            <person name="Yu Y."/>
            <person name="Kim H.R."/>
            <person name="Rambo T."/>
            <person name="Currie J."/>
            <person name="Collura K."/>
            <person name="Luo M."/>
            <person name="Yang T."/>
            <person name="Ammiraju J.S.S."/>
            <person name="Engler F."/>
            <person name="Soderlund C."/>
            <person name="Wing R.A."/>
            <person name="Palmer L.E."/>
            <person name="de la Bastide M."/>
            <person name="Spiegel L."/>
            <person name="Nascimento L."/>
            <person name="Zutavern T."/>
            <person name="O'Shaughnessy A."/>
            <person name="Dike S."/>
            <person name="Dedhia N."/>
            <person name="Preston R."/>
            <person name="Balija V."/>
            <person name="McCombie W.R."/>
            <person name="Chow T."/>
            <person name="Chen H."/>
            <person name="Chung M."/>
            <person name="Chen C."/>
            <person name="Shaw J."/>
            <person name="Wu H."/>
            <person name="Hsiao K."/>
            <person name="Chao Y."/>
            <person name="Chu M."/>
            <person name="Cheng C."/>
            <person name="Hour A."/>
            <person name="Lee P."/>
            <person name="Lin S."/>
            <person name="Lin Y."/>
            <person name="Liou J."/>
            <person name="Liu S."/>
            <person name="Hsing Y."/>
            <person name="Raghuvanshi S."/>
            <person name="Mohanty A."/>
            <person name="Bharti A.K."/>
            <person name="Gaur A."/>
            <person name="Gupta V."/>
            <person name="Kumar D."/>
            <person name="Ravi V."/>
            <person name="Vij S."/>
            <person name="Kapur A."/>
            <person name="Khurana P."/>
            <person name="Khurana P."/>
            <person name="Khurana J.P."/>
            <person name="Tyagi A.K."/>
            <person name="Gaikwad K."/>
            <person name="Singh A."/>
            <person name="Dalal V."/>
            <person name="Srivastava S."/>
            <person name="Dixit A."/>
            <person name="Pal A.K."/>
            <person name="Ghazi I.A."/>
            <person name="Yadav M."/>
            <person name="Pandit A."/>
            <person name="Bhargava A."/>
            <person name="Sureshbabu K."/>
            <person name="Batra K."/>
            <person name="Sharma T.R."/>
            <person name="Mohapatra T."/>
            <person name="Singh N.K."/>
            <person name="Messing J."/>
            <person name="Nelson A.B."/>
            <person name="Fuks G."/>
            <person name="Kavchok S."/>
            <person name="Keizer G."/>
            <person name="Linton E."/>
            <person name="Llaca V."/>
            <person name="Song R."/>
            <person name="Tanyolac B."/>
            <person name="Young S."/>
            <person name="Ho-Il K."/>
            <person name="Hahn J.H."/>
            <person name="Sangsakoo G."/>
            <person name="Vanavichit A."/>
            <person name="de Mattos Luiz.A.T."/>
            <person name="Zimmer P.D."/>
            <person name="Malone G."/>
            <person name="Dellagostin O."/>
            <person name="de Oliveira A.C."/>
            <person name="Bevan M."/>
            <person name="Bancroft I."/>
            <person name="Minx P."/>
            <person name="Cordum H."/>
            <person name="Wilson R."/>
            <person name="Cheng Z."/>
            <person name="Jin W."/>
            <person name="Jiang J."/>
            <person name="Leong S.A."/>
            <person name="Iwama H."/>
            <person name="Gojobori T."/>
            <person name="Itoh T."/>
            <person name="Niimura Y."/>
            <person name="Fujii Y."/>
            <person name="Habara T."/>
            <person name="Sakai H."/>
            <person name="Sato Y."/>
            <person name="Wilson G."/>
            <person name="Kumar K."/>
            <person name="McCouch S."/>
            <person name="Juretic N."/>
            <person name="Hoen D."/>
            <person name="Wright S."/>
            <person name="Bruskiewich R."/>
            <person name="Bureau T."/>
            <person name="Miyao A."/>
            <person name="Hirochika H."/>
            <person name="Nishikawa T."/>
            <person name="Kadowaki K."/>
            <person name="Sugiura M."/>
            <person name="Burr B."/>
            <person name="Sasaki T."/>
        </authorList>
    </citation>
    <scope>NUCLEOTIDE SEQUENCE [LARGE SCALE GENOMIC DNA]</scope>
    <source>
        <strain evidence="3">cv. Nipponbare</strain>
    </source>
</reference>
<reference evidence="2 3" key="3">
    <citation type="journal article" date="2013" name="Rice">
        <title>Improvement of the Oryza sativa Nipponbare reference genome using next generation sequence and optical map data.</title>
        <authorList>
            <person name="Kawahara Y."/>
            <person name="de la Bastide M."/>
            <person name="Hamilton J.P."/>
            <person name="Kanamori H."/>
            <person name="McCombie W.R."/>
            <person name="Ouyang S."/>
            <person name="Schwartz D.C."/>
            <person name="Tanaka T."/>
            <person name="Wu J."/>
            <person name="Zhou S."/>
            <person name="Childs K.L."/>
            <person name="Davidson R.M."/>
            <person name="Lin H."/>
            <person name="Quesada-Ocampo L."/>
            <person name="Vaillancourt B."/>
            <person name="Sakai H."/>
            <person name="Lee S.S."/>
            <person name="Kim J."/>
            <person name="Numa H."/>
            <person name="Itoh T."/>
            <person name="Buell C.R."/>
            <person name="Matsumoto T."/>
        </authorList>
    </citation>
    <scope>NUCLEOTIDE SEQUENCE [LARGE SCALE GENOMIC DNA]</scope>
    <source>
        <strain evidence="3">cv. Nipponbare</strain>
    </source>
</reference>
<proteinExistence type="predicted"/>
<dbReference type="PaxDb" id="39947-A0A0P0X4T9"/>
<protein>
    <submittedName>
        <fullName evidence="2">Os07g0406600 protein</fullName>
    </submittedName>
</protein>
<keyword evidence="1" id="KW-0812">Transmembrane</keyword>
<dbReference type="Gramene" id="Os07t0406600-01">
    <property type="protein sequence ID" value="Os07t0406600-01"/>
    <property type="gene ID" value="Os07g0406600"/>
</dbReference>
<dbReference type="eggNOG" id="KOG2308">
    <property type="taxonomic scope" value="Eukaryota"/>
</dbReference>
<sequence>RYCCTVSSCCSPVQVTEEDVDSNNEKEKSYGYMMMERLTGSPDGRIDHVLQEKTFQHLYLSALGSHMFILVAIIGEIMILLSSFSNICTMIYLKKLQLMILKGCLFDCFM</sequence>
<dbReference type="AlphaFoldDB" id="A0A0P0X4T9"/>
<dbReference type="STRING" id="39947.A0A0P0X4T9"/>
<keyword evidence="1" id="KW-1133">Transmembrane helix</keyword>
<name>A0A0P0X4T9_ORYSJ</name>
<reference evidence="2 3" key="2">
    <citation type="journal article" date="2013" name="Plant Cell Physiol.">
        <title>Rice Annotation Project Database (RAP-DB): an integrative and interactive database for rice genomics.</title>
        <authorList>
            <person name="Sakai H."/>
            <person name="Lee S.S."/>
            <person name="Tanaka T."/>
            <person name="Numa H."/>
            <person name="Kim J."/>
            <person name="Kawahara Y."/>
            <person name="Wakimoto H."/>
            <person name="Yang C.C."/>
            <person name="Iwamoto M."/>
            <person name="Abe T."/>
            <person name="Yamada Y."/>
            <person name="Muto A."/>
            <person name="Inokuchi H."/>
            <person name="Ikemura T."/>
            <person name="Matsumoto T."/>
            <person name="Sasaki T."/>
            <person name="Itoh T."/>
        </authorList>
    </citation>
    <scope>NUCLEOTIDE SEQUENCE [LARGE SCALE GENOMIC DNA]</scope>
    <source>
        <strain evidence="3">cv. Nipponbare</strain>
    </source>
</reference>
<evidence type="ECO:0000313" key="2">
    <source>
        <dbReference type="EMBL" id="BAT01096.1"/>
    </source>
</evidence>
<keyword evidence="1" id="KW-0472">Membrane</keyword>
<accession>A0A0P0X4T9</accession>
<evidence type="ECO:0000256" key="1">
    <source>
        <dbReference type="SAM" id="Phobius"/>
    </source>
</evidence>
<dbReference type="EMBL" id="AP014963">
    <property type="protein sequence ID" value="BAT01096.1"/>
    <property type="molecule type" value="Genomic_DNA"/>
</dbReference>
<feature type="non-terminal residue" evidence="2">
    <location>
        <position position="1"/>
    </location>
</feature>
<organism evidence="2 3">
    <name type="scientific">Oryza sativa subsp. japonica</name>
    <name type="common">Rice</name>
    <dbReference type="NCBI Taxonomy" id="39947"/>
    <lineage>
        <taxon>Eukaryota</taxon>
        <taxon>Viridiplantae</taxon>
        <taxon>Streptophyta</taxon>
        <taxon>Embryophyta</taxon>
        <taxon>Tracheophyta</taxon>
        <taxon>Spermatophyta</taxon>
        <taxon>Magnoliopsida</taxon>
        <taxon>Liliopsida</taxon>
        <taxon>Poales</taxon>
        <taxon>Poaceae</taxon>
        <taxon>BOP clade</taxon>
        <taxon>Oryzoideae</taxon>
        <taxon>Oryzeae</taxon>
        <taxon>Oryzinae</taxon>
        <taxon>Oryza</taxon>
        <taxon>Oryza sativa</taxon>
    </lineage>
</organism>